<dbReference type="AlphaFoldDB" id="A0A8B8CY71"/>
<dbReference type="GeneID" id="111122850"/>
<dbReference type="RefSeq" id="XP_022320565.1">
    <property type="nucleotide sequence ID" value="XM_022464857.1"/>
</dbReference>
<dbReference type="OrthoDB" id="6144913at2759"/>
<dbReference type="Proteomes" id="UP000694844">
    <property type="component" value="Chromosome 3"/>
</dbReference>
<evidence type="ECO:0000256" key="1">
    <source>
        <dbReference type="SAM" id="MobiDB-lite"/>
    </source>
</evidence>
<proteinExistence type="predicted"/>
<dbReference type="KEGG" id="cvn:111122850"/>
<feature type="region of interest" description="Disordered" evidence="1">
    <location>
        <begin position="160"/>
        <end position="180"/>
    </location>
</feature>
<gene>
    <name evidence="4" type="primary">LOC111122850</name>
</gene>
<feature type="chain" id="PRO_5034025551" evidence="2">
    <location>
        <begin position="21"/>
        <end position="395"/>
    </location>
</feature>
<evidence type="ECO:0000256" key="2">
    <source>
        <dbReference type="SAM" id="SignalP"/>
    </source>
</evidence>
<reference evidence="4" key="1">
    <citation type="submission" date="2025-08" db="UniProtKB">
        <authorList>
            <consortium name="RefSeq"/>
        </authorList>
    </citation>
    <scope>IDENTIFICATION</scope>
    <source>
        <tissue evidence="4">Whole sample</tissue>
    </source>
</reference>
<accession>A0A8B8CY71</accession>
<keyword evidence="3" id="KW-1185">Reference proteome</keyword>
<organism evidence="3 4">
    <name type="scientific">Crassostrea virginica</name>
    <name type="common">Eastern oyster</name>
    <dbReference type="NCBI Taxonomy" id="6565"/>
    <lineage>
        <taxon>Eukaryota</taxon>
        <taxon>Metazoa</taxon>
        <taxon>Spiralia</taxon>
        <taxon>Lophotrochozoa</taxon>
        <taxon>Mollusca</taxon>
        <taxon>Bivalvia</taxon>
        <taxon>Autobranchia</taxon>
        <taxon>Pteriomorphia</taxon>
        <taxon>Ostreida</taxon>
        <taxon>Ostreoidea</taxon>
        <taxon>Ostreidae</taxon>
        <taxon>Crassostrea</taxon>
    </lineage>
</organism>
<sequence>MSSFMLLSILAFCVFPVLNAYTCDEIFSKAATLDFSHSDAEVNKACRLNLQHTEPHVLAPYLSTLKTGSLLACFYTKYDPHAPHHSEEYFNGSSHIIAICKPGAVCYTKQHVNAFERGCVDSHSSTYTNTCADDFCNHGTNADMNSIDNILSILTTTGTPTETKNTATPTQTNTVTPIQTNTATPTQTRTVTPKVESKTTTTPAHLLNPSSLTCDELFKKAPFIDFTHSNAEVNEACRLNLQHIEPHVLAPYLDLLRTGSLLACFYTEYDPHASHHSEEYLNSNSHIIAVCKPGAKCYDQRHTDAYERGCVDGNSQQFKAACATDFCNNRTHSEIALIDSVLSLIPTTSTTTTTPPPPPPLQRHHLLRPLLLQQHHQQQRLNRQHLNQQLHLNQP</sequence>
<evidence type="ECO:0000313" key="4">
    <source>
        <dbReference type="RefSeq" id="XP_022320565.1"/>
    </source>
</evidence>
<feature type="signal peptide" evidence="2">
    <location>
        <begin position="1"/>
        <end position="20"/>
    </location>
</feature>
<name>A0A8B8CY71_CRAVI</name>
<protein>
    <submittedName>
        <fullName evidence="4">Uncharacterized protein LOC111122850</fullName>
    </submittedName>
</protein>
<evidence type="ECO:0000313" key="3">
    <source>
        <dbReference type="Proteomes" id="UP000694844"/>
    </source>
</evidence>
<keyword evidence="2" id="KW-0732">Signal</keyword>